<organism evidence="5">
    <name type="scientific">Microvirga ossetica</name>
    <dbReference type="NCBI Taxonomy" id="1882682"/>
    <lineage>
        <taxon>Bacteria</taxon>
        <taxon>Pseudomonadati</taxon>
        <taxon>Pseudomonadota</taxon>
        <taxon>Alphaproteobacteria</taxon>
        <taxon>Hyphomicrobiales</taxon>
        <taxon>Methylobacteriaceae</taxon>
        <taxon>Microvirga</taxon>
    </lineage>
</organism>
<reference evidence="5" key="1">
    <citation type="submission" date="2016-07" db="EMBL/GenBank/DDBJ databases">
        <title>Microvirga ossetica sp. nov. a new species of rhizobia isolated from root nodules of the legume species Vicia alpestris Steven originated from North Ossetia region in the Caucasus.</title>
        <authorList>
            <person name="Safronova V.I."/>
            <person name="Kuznetsova I.G."/>
            <person name="Sazanova A.L."/>
            <person name="Belimov A."/>
            <person name="Andronov E."/>
            <person name="Osledkin Y.S."/>
            <person name="Onishchuk O.P."/>
            <person name="Kurchak O.N."/>
            <person name="Shaposhnikov A.I."/>
            <person name="Willems A."/>
            <person name="Tikhonovich I.A."/>
        </authorList>
    </citation>
    <scope>NUCLEOTIDE SEQUENCE [LARGE SCALE GENOMIC DNA]</scope>
    <source>
        <strain evidence="5">V5/3M</strain>
        <plasmid evidence="5">unnamed2</plasmid>
    </source>
</reference>
<keyword evidence="2" id="KW-0238">DNA-binding</keyword>
<dbReference type="GO" id="GO:0003700">
    <property type="term" value="F:DNA-binding transcription factor activity"/>
    <property type="evidence" value="ECO:0007669"/>
    <property type="project" value="TreeGrafter"/>
</dbReference>
<dbReference type="Gene3D" id="1.10.10.10">
    <property type="entry name" value="Winged helix-like DNA-binding domain superfamily/Winged helix DNA-binding domain"/>
    <property type="match status" value="1"/>
</dbReference>
<feature type="domain" description="HTH crp-type" evidence="4">
    <location>
        <begin position="156"/>
        <end position="223"/>
    </location>
</feature>
<dbReference type="PANTHER" id="PTHR24567:SF74">
    <property type="entry name" value="HTH-TYPE TRANSCRIPTIONAL REGULATOR ARCR"/>
    <property type="match status" value="1"/>
</dbReference>
<dbReference type="SUPFAM" id="SSF51206">
    <property type="entry name" value="cAMP-binding domain-like"/>
    <property type="match status" value="1"/>
</dbReference>
<evidence type="ECO:0000256" key="1">
    <source>
        <dbReference type="ARBA" id="ARBA00023015"/>
    </source>
</evidence>
<dbReference type="Gene3D" id="2.60.120.10">
    <property type="entry name" value="Jelly Rolls"/>
    <property type="match status" value="1"/>
</dbReference>
<dbReference type="GO" id="GO:0003677">
    <property type="term" value="F:DNA binding"/>
    <property type="evidence" value="ECO:0007669"/>
    <property type="project" value="UniProtKB-KW"/>
</dbReference>
<dbReference type="SUPFAM" id="SSF46785">
    <property type="entry name" value="Winged helix' DNA-binding domain"/>
    <property type="match status" value="1"/>
</dbReference>
<dbReference type="EMBL" id="CP016619">
    <property type="protein sequence ID" value="ANY84252.1"/>
    <property type="molecule type" value="Genomic_DNA"/>
</dbReference>
<keyword evidence="3" id="KW-0804">Transcription</keyword>
<protein>
    <recommendedName>
        <fullName evidence="4">HTH crp-type domain-containing protein</fullName>
    </recommendedName>
</protein>
<keyword evidence="1" id="KW-0805">Transcription regulation</keyword>
<dbReference type="KEGG" id="moc:BB934_39180"/>
<evidence type="ECO:0000313" key="5">
    <source>
        <dbReference type="EMBL" id="ANY84252.1"/>
    </source>
</evidence>
<geneLocation type="plasmid" evidence="5">
    <name>unnamed2</name>
</geneLocation>
<dbReference type="PANTHER" id="PTHR24567">
    <property type="entry name" value="CRP FAMILY TRANSCRIPTIONAL REGULATORY PROTEIN"/>
    <property type="match status" value="1"/>
</dbReference>
<evidence type="ECO:0000259" key="4">
    <source>
        <dbReference type="Pfam" id="PF13545"/>
    </source>
</evidence>
<dbReference type="AlphaFoldDB" id="A0A1B2EWC1"/>
<accession>A0A1B2EWC1</accession>
<name>A0A1B2EWC1_9HYPH</name>
<dbReference type="GO" id="GO:0005829">
    <property type="term" value="C:cytosol"/>
    <property type="evidence" value="ECO:0007669"/>
    <property type="project" value="TreeGrafter"/>
</dbReference>
<dbReference type="InterPro" id="IPR014710">
    <property type="entry name" value="RmlC-like_jellyroll"/>
</dbReference>
<proteinExistence type="predicted"/>
<dbReference type="InterPro" id="IPR036388">
    <property type="entry name" value="WH-like_DNA-bd_sf"/>
</dbReference>
<dbReference type="InterPro" id="IPR036390">
    <property type="entry name" value="WH_DNA-bd_sf"/>
</dbReference>
<dbReference type="InterPro" id="IPR050397">
    <property type="entry name" value="Env_Response_Regulators"/>
</dbReference>
<keyword evidence="5" id="KW-0614">Plasmid</keyword>
<dbReference type="InterPro" id="IPR012318">
    <property type="entry name" value="HTH_CRP"/>
</dbReference>
<evidence type="ECO:0000256" key="2">
    <source>
        <dbReference type="ARBA" id="ARBA00023125"/>
    </source>
</evidence>
<evidence type="ECO:0000256" key="3">
    <source>
        <dbReference type="ARBA" id="ARBA00023163"/>
    </source>
</evidence>
<dbReference type="Pfam" id="PF13545">
    <property type="entry name" value="HTH_Crp_2"/>
    <property type="match status" value="1"/>
</dbReference>
<gene>
    <name evidence="5" type="ORF">BB934_39180</name>
</gene>
<sequence length="244" mass="26083">MQGHSRSDTTEHGRNCILAALPPDVLSAMTEHASIVSLARGRVLQEAGEPVREALFPHGSVIGLISPMEDGRAVETAAIGSEGYLGFWAVLGDDDRALCRAVVQVPGTATRLSLDSLLAISRAYRPLNDLLLRFSKVLLKQSIQSAACTGLHRLEARCARCLLHAHDRAGRGDAVQVSQASLAVVLGVRRQTLSAVTKSFQARGIVQVEPGCIRVLDRAGLEAVSCECYGVLSEAYRTILPAVH</sequence>
<dbReference type="InterPro" id="IPR018490">
    <property type="entry name" value="cNMP-bd_dom_sf"/>
</dbReference>